<feature type="transmembrane region" description="Helical" evidence="7">
    <location>
        <begin position="477"/>
        <end position="497"/>
    </location>
</feature>
<dbReference type="GO" id="GO:0005886">
    <property type="term" value="C:plasma membrane"/>
    <property type="evidence" value="ECO:0007669"/>
    <property type="project" value="UniProtKB-SubCell"/>
</dbReference>
<evidence type="ECO:0000313" key="9">
    <source>
        <dbReference type="EMBL" id="HGW91342.1"/>
    </source>
</evidence>
<evidence type="ECO:0000256" key="6">
    <source>
        <dbReference type="ARBA" id="ARBA00023136"/>
    </source>
</evidence>
<feature type="transmembrane region" description="Helical" evidence="7">
    <location>
        <begin position="158"/>
        <end position="177"/>
    </location>
</feature>
<feature type="transmembrane region" description="Helical" evidence="7">
    <location>
        <begin position="442"/>
        <end position="465"/>
    </location>
</feature>
<evidence type="ECO:0000256" key="3">
    <source>
        <dbReference type="ARBA" id="ARBA00022475"/>
    </source>
</evidence>
<comment type="similarity">
    <text evidence="2">Belongs to the peptide transporter carbon starvation (CstA) (TC 2.A.114) family.</text>
</comment>
<evidence type="ECO:0000256" key="5">
    <source>
        <dbReference type="ARBA" id="ARBA00022989"/>
    </source>
</evidence>
<feature type="transmembrane region" description="Helical" evidence="7">
    <location>
        <begin position="83"/>
        <end position="105"/>
    </location>
</feature>
<keyword evidence="3" id="KW-1003">Cell membrane</keyword>
<keyword evidence="4 7" id="KW-0812">Transmembrane</keyword>
<comment type="subcellular location">
    <subcellularLocation>
        <location evidence="1">Cell membrane</location>
        <topology evidence="1">Multi-pass membrane protein</topology>
    </subcellularLocation>
</comment>
<feature type="transmembrane region" description="Helical" evidence="7">
    <location>
        <begin position="407"/>
        <end position="427"/>
    </location>
</feature>
<evidence type="ECO:0000256" key="2">
    <source>
        <dbReference type="ARBA" id="ARBA00007755"/>
    </source>
</evidence>
<name>A0A7C4Y4R6_UNCW3</name>
<feature type="transmembrane region" description="Helical" evidence="7">
    <location>
        <begin position="215"/>
        <end position="235"/>
    </location>
</feature>
<sequence>MNFFILGVIAIFLIAYFTYGKFLEKNYQVKETEDVPSKKLYDGVDFVPTNKFVLLGHHFSSIAGAGPIVGPILAGLVFGWLPAILWIVLGTIFIGGVHDFSSLIISIRHKGASIAEVANKYINKRTYKIFLLFIWLALVYVVAVFTDLTADTFFNEPSVAEISIYYIFIAIIFGILVYRVKLNLAFSTLLSLTLILAGIFFSLKFQFLFLPKTLWIIALLFYCFIASIIPVWFLLQPRDYLSSYFLYFTVIIGLLGLLFGNTSITYPAFISFNSSLGPLFPFLFITIACGAISGFHSLVSSGTTSKQIDSIKNSRFITYGGMILEGIVAAISLSTLMMLKGKGLTNPQEIYAEGISRFASIFHINLEIGKRIGYLAISAFILTTLDTATRISRYIFQEFFGITKSSLLIRSFSTIVSLILPLILLNLKLRDLSGNIVPCWKIIWPLFGTTNQLLAALVLLIIYLWIKKEKYRNKVSVLIPAIFMLIVTISALIYTLYMKINKGLFDVITIIGVILLILSGFIIFETIRYVKEKGYH</sequence>
<protein>
    <submittedName>
        <fullName evidence="9">Carbon starvation protein A</fullName>
    </submittedName>
</protein>
<feature type="transmembrane region" description="Helical" evidence="7">
    <location>
        <begin position="276"/>
        <end position="295"/>
    </location>
</feature>
<dbReference type="PANTHER" id="PTHR30252:SF0">
    <property type="entry name" value="PEPTIDE TRANSPORTER CSTA"/>
    <property type="match status" value="1"/>
</dbReference>
<evidence type="ECO:0000256" key="4">
    <source>
        <dbReference type="ARBA" id="ARBA00022692"/>
    </source>
</evidence>
<feature type="domain" description="CstA N-terminal" evidence="8">
    <location>
        <begin position="5"/>
        <end position="340"/>
    </location>
</feature>
<keyword evidence="5 7" id="KW-1133">Transmembrane helix</keyword>
<accession>A0A7C4Y4R6</accession>
<evidence type="ECO:0000259" key="8">
    <source>
        <dbReference type="Pfam" id="PF02554"/>
    </source>
</evidence>
<feature type="transmembrane region" description="Helical" evidence="7">
    <location>
        <begin position="126"/>
        <end position="146"/>
    </location>
</feature>
<dbReference type="GO" id="GO:0009267">
    <property type="term" value="P:cellular response to starvation"/>
    <property type="evidence" value="ECO:0007669"/>
    <property type="project" value="InterPro"/>
</dbReference>
<feature type="transmembrane region" description="Helical" evidence="7">
    <location>
        <begin position="503"/>
        <end position="524"/>
    </location>
</feature>
<dbReference type="InterPro" id="IPR003706">
    <property type="entry name" value="CstA_N"/>
</dbReference>
<organism evidence="9">
    <name type="scientific">candidate division WOR-3 bacterium</name>
    <dbReference type="NCBI Taxonomy" id="2052148"/>
    <lineage>
        <taxon>Bacteria</taxon>
        <taxon>Bacteria division WOR-3</taxon>
    </lineage>
</organism>
<feature type="transmembrane region" description="Helical" evidence="7">
    <location>
        <begin position="372"/>
        <end position="395"/>
    </location>
</feature>
<reference evidence="9" key="1">
    <citation type="journal article" date="2020" name="mSystems">
        <title>Genome- and Community-Level Interaction Insights into Carbon Utilization and Element Cycling Functions of Hydrothermarchaeota in Hydrothermal Sediment.</title>
        <authorList>
            <person name="Zhou Z."/>
            <person name="Liu Y."/>
            <person name="Xu W."/>
            <person name="Pan J."/>
            <person name="Luo Z.H."/>
            <person name="Li M."/>
        </authorList>
    </citation>
    <scope>NUCLEOTIDE SEQUENCE [LARGE SCALE GENOMIC DNA]</scope>
    <source>
        <strain evidence="9">SpSt-780</strain>
    </source>
</reference>
<feature type="transmembrane region" description="Helical" evidence="7">
    <location>
        <begin position="244"/>
        <end position="264"/>
    </location>
</feature>
<feature type="transmembrane region" description="Helical" evidence="7">
    <location>
        <begin position="316"/>
        <end position="339"/>
    </location>
</feature>
<feature type="domain" description="CstA N-terminal" evidence="8">
    <location>
        <begin position="345"/>
        <end position="491"/>
    </location>
</feature>
<comment type="caution">
    <text evidence="9">The sequence shown here is derived from an EMBL/GenBank/DDBJ whole genome shotgun (WGS) entry which is preliminary data.</text>
</comment>
<proteinExistence type="inferred from homology"/>
<dbReference type="EMBL" id="DTHG01000028">
    <property type="protein sequence ID" value="HGW91342.1"/>
    <property type="molecule type" value="Genomic_DNA"/>
</dbReference>
<dbReference type="AlphaFoldDB" id="A0A7C4Y4R6"/>
<feature type="transmembrane region" description="Helical" evidence="7">
    <location>
        <begin position="184"/>
        <end position="203"/>
    </location>
</feature>
<keyword evidence="6 7" id="KW-0472">Membrane</keyword>
<evidence type="ECO:0000256" key="7">
    <source>
        <dbReference type="SAM" id="Phobius"/>
    </source>
</evidence>
<evidence type="ECO:0000256" key="1">
    <source>
        <dbReference type="ARBA" id="ARBA00004651"/>
    </source>
</evidence>
<dbReference type="InterPro" id="IPR051605">
    <property type="entry name" value="CstA"/>
</dbReference>
<gene>
    <name evidence="9" type="ORF">ENV67_02220</name>
</gene>
<dbReference type="Pfam" id="PF02554">
    <property type="entry name" value="CstA"/>
    <property type="match status" value="2"/>
</dbReference>
<dbReference type="PANTHER" id="PTHR30252">
    <property type="entry name" value="INNER MEMBRANE PEPTIDE TRANSPORTER"/>
    <property type="match status" value="1"/>
</dbReference>